<evidence type="ECO:0000256" key="1">
    <source>
        <dbReference type="SAM" id="SignalP"/>
    </source>
</evidence>
<feature type="chain" id="PRO_5029483451" evidence="1">
    <location>
        <begin position="28"/>
        <end position="560"/>
    </location>
</feature>
<dbReference type="AlphaFoldDB" id="A0A7J5C1V2"/>
<organism evidence="3 4">
    <name type="scientific">Pseudoclavibacter chungangensis</name>
    <dbReference type="NCBI Taxonomy" id="587635"/>
    <lineage>
        <taxon>Bacteria</taxon>
        <taxon>Bacillati</taxon>
        <taxon>Actinomycetota</taxon>
        <taxon>Actinomycetes</taxon>
        <taxon>Micrococcales</taxon>
        <taxon>Microbacteriaceae</taxon>
        <taxon>Pseudoclavibacter</taxon>
    </lineage>
</organism>
<dbReference type="PROSITE" id="PS50234">
    <property type="entry name" value="VWFA"/>
    <property type="match status" value="1"/>
</dbReference>
<gene>
    <name evidence="3" type="ORF">F8O01_00385</name>
</gene>
<evidence type="ECO:0000259" key="2">
    <source>
        <dbReference type="PROSITE" id="PS50234"/>
    </source>
</evidence>
<dbReference type="InterPro" id="IPR002035">
    <property type="entry name" value="VWF_A"/>
</dbReference>
<evidence type="ECO:0000313" key="3">
    <source>
        <dbReference type="EMBL" id="KAB1662443.1"/>
    </source>
</evidence>
<dbReference type="RefSeq" id="WP_158038875.1">
    <property type="nucleotide sequence ID" value="NZ_JACCFV010000001.1"/>
</dbReference>
<accession>A0A7J5C1V2</accession>
<sequence>MRRTVTLVALTGAALLAPLVAAGPGLAAPPVPLGATTLLVVDDSASMAHTLPDGESRASAVRASFAAVEQHVDLQRAGVLTFGSTLPRSTSSWGDSCNDVQVDARPIDPSVSVVDAAASPSSLLEGRTGTGRSPVAAALRTAANLVVPGTPAHIVLVTDGTDDCADVPVCERVGQIRADLPEARIDVVAIGTAAVDPTRREHACIATAGGGRSTTAGSTAQLTAALGEVLGASTGNALGATGFDGIALGDTLGRAASVAPELVASPTDVEPVVAETPSGWIRFDAGVATEFVPRDPIPTTAGLAVGDPRERALALYGEPIGSGTGAHGRYEYFETGPRSGAAYRVTVDGVRITRITLAIAGEPDRARAEGVADAAALPAIGAPTTLDGLDVTPTTRGIGPILIGMTEAELVAAVPDLGIWSEEDAGTWTSIPFDQWRVGSSEPNVCVIAGDLVNGGPHITILDGRVAAVATKAVSLDRMSEQPTRAEIGAAFGAVRLEQGVAYERWVVEGENGTQLQFFDAAGPGHRYDGRSVIFVGVYGEGITGRGVPAGEPCVQNDYR</sequence>
<dbReference type="Pfam" id="PF13519">
    <property type="entry name" value="VWA_2"/>
    <property type="match status" value="1"/>
</dbReference>
<comment type="caution">
    <text evidence="3">The sequence shown here is derived from an EMBL/GenBank/DDBJ whole genome shotgun (WGS) entry which is preliminary data.</text>
</comment>
<keyword evidence="4" id="KW-1185">Reference proteome</keyword>
<evidence type="ECO:0000313" key="4">
    <source>
        <dbReference type="Proteomes" id="UP000467240"/>
    </source>
</evidence>
<dbReference type="Proteomes" id="UP000467240">
    <property type="component" value="Unassembled WGS sequence"/>
</dbReference>
<feature type="domain" description="VWFA" evidence="2">
    <location>
        <begin position="36"/>
        <end position="229"/>
    </location>
</feature>
<name>A0A7J5C1V2_9MICO</name>
<dbReference type="OrthoDB" id="3718593at2"/>
<keyword evidence="1" id="KW-0732">Signal</keyword>
<dbReference type="EMBL" id="WBJZ01000001">
    <property type="protein sequence ID" value="KAB1662443.1"/>
    <property type="molecule type" value="Genomic_DNA"/>
</dbReference>
<reference evidence="3 4" key="1">
    <citation type="submission" date="2019-09" db="EMBL/GenBank/DDBJ databases">
        <title>Phylogeny of genus Pseudoclavibacter and closely related genus.</title>
        <authorList>
            <person name="Li Y."/>
        </authorList>
    </citation>
    <scope>NUCLEOTIDE SEQUENCE [LARGE SCALE GENOMIC DNA]</scope>
    <source>
        <strain evidence="3 4">DSM 23821</strain>
    </source>
</reference>
<dbReference type="Gene3D" id="3.40.50.410">
    <property type="entry name" value="von Willebrand factor, type A domain"/>
    <property type="match status" value="1"/>
</dbReference>
<dbReference type="SUPFAM" id="SSF53300">
    <property type="entry name" value="vWA-like"/>
    <property type="match status" value="1"/>
</dbReference>
<dbReference type="InterPro" id="IPR036465">
    <property type="entry name" value="vWFA_dom_sf"/>
</dbReference>
<protein>
    <submittedName>
        <fullName evidence="3">VWA domain-containing protein</fullName>
    </submittedName>
</protein>
<feature type="signal peptide" evidence="1">
    <location>
        <begin position="1"/>
        <end position="27"/>
    </location>
</feature>
<proteinExistence type="predicted"/>